<feature type="compositionally biased region" description="Basic and acidic residues" evidence="1">
    <location>
        <begin position="47"/>
        <end position="59"/>
    </location>
</feature>
<evidence type="ECO:0000256" key="1">
    <source>
        <dbReference type="SAM" id="MobiDB-lite"/>
    </source>
</evidence>
<comment type="caution">
    <text evidence="3">The sequence shown here is derived from an EMBL/GenBank/DDBJ whole genome shotgun (WGS) entry which is preliminary data.</text>
</comment>
<name>A0ABD3PIY3_9STRA</name>
<dbReference type="InterPro" id="IPR005018">
    <property type="entry name" value="DOMON_domain"/>
</dbReference>
<dbReference type="CDD" id="cd09631">
    <property type="entry name" value="DOMON_DOH"/>
    <property type="match status" value="1"/>
</dbReference>
<accession>A0ABD3PIY3</accession>
<evidence type="ECO:0000259" key="2">
    <source>
        <dbReference type="PROSITE" id="PS50836"/>
    </source>
</evidence>
<reference evidence="3 4" key="1">
    <citation type="submission" date="2024-10" db="EMBL/GenBank/DDBJ databases">
        <title>Updated reference genomes for cyclostephanoid diatoms.</title>
        <authorList>
            <person name="Roberts W.R."/>
            <person name="Alverson A.J."/>
        </authorList>
    </citation>
    <scope>NUCLEOTIDE SEQUENCE [LARGE SCALE GENOMIC DNA]</scope>
    <source>
        <strain evidence="3 4">AJA010-31</strain>
    </source>
</reference>
<sequence length="602" mass="66599">MRIAPLIILAASAAADRKHSDDLSVKSPKDPDTQLTHNEIKSKKKKDRLEKKKEREEGAALKIKDPMAGLTKEIEDLAKLEDALAGKTVAPDPKPSMENALIESSIDSPSVPSDNAVTLEQVEDVTESDETIEEPAKDCTKEMCQYELASDYLLEYKVNVPENTTLEACDGCSLSVILTYEGTAWLGFAMSTNGEMIGSEAVIGHPLMEGTEPGKYYLGGKYDGGIQPMEDEKQTLINASIRFENGQSILQFEKLMQEEGEIEISTGLNTFLWAHGEDNSMSTYHGNNRSPFQLNLLGVGESEAAAVGPLTTGAPISVSDEEELSVTGEEAQALPPCPPAYDPSHEYTAGDKVEVGSFIWECREFPYDMYCNVPEFHPSLTEENPNAEDLWLEAWSKSLGSCVKPPGSPTSTPTAKNSAVPTVKTFKQATLSPSDVVLTAFPTQSPINNSIETDAADLPYPIPELRFVEWKELGLHEKESVEALGYTKYSWNNLEVSDLEESSFKDLSASQQALTLSLGFDEDTWDCFASHYHGYYWSELEAANVDQYFTTLGWTKHSWDKKGKAPESDDKNWEELTEEEQLAATKLCYTENAWDWVPLPSW</sequence>
<feature type="region of interest" description="Disordered" evidence="1">
    <location>
        <begin position="13"/>
        <end position="59"/>
    </location>
</feature>
<dbReference type="AlphaFoldDB" id="A0ABD3PIY3"/>
<dbReference type="PROSITE" id="PS50836">
    <property type="entry name" value="DOMON"/>
    <property type="match status" value="1"/>
</dbReference>
<protein>
    <recommendedName>
        <fullName evidence="2">DOMON domain-containing protein</fullName>
    </recommendedName>
</protein>
<proteinExistence type="predicted"/>
<evidence type="ECO:0000313" key="3">
    <source>
        <dbReference type="EMBL" id="KAL3787676.1"/>
    </source>
</evidence>
<dbReference type="InterPro" id="IPR045266">
    <property type="entry name" value="DOH_DOMON"/>
</dbReference>
<feature type="compositionally biased region" description="Basic and acidic residues" evidence="1">
    <location>
        <begin position="15"/>
        <end position="32"/>
    </location>
</feature>
<dbReference type="Proteomes" id="UP001530400">
    <property type="component" value="Unassembled WGS sequence"/>
</dbReference>
<evidence type="ECO:0000313" key="4">
    <source>
        <dbReference type="Proteomes" id="UP001530400"/>
    </source>
</evidence>
<keyword evidence="4" id="KW-1185">Reference proteome</keyword>
<dbReference type="EMBL" id="JALLPJ020000600">
    <property type="protein sequence ID" value="KAL3787676.1"/>
    <property type="molecule type" value="Genomic_DNA"/>
</dbReference>
<feature type="domain" description="DOMON" evidence="2">
    <location>
        <begin position="150"/>
        <end position="276"/>
    </location>
</feature>
<gene>
    <name evidence="3" type="ORF">ACHAWO_000476</name>
</gene>
<organism evidence="3 4">
    <name type="scientific">Cyclotella atomus</name>
    <dbReference type="NCBI Taxonomy" id="382360"/>
    <lineage>
        <taxon>Eukaryota</taxon>
        <taxon>Sar</taxon>
        <taxon>Stramenopiles</taxon>
        <taxon>Ochrophyta</taxon>
        <taxon>Bacillariophyta</taxon>
        <taxon>Coscinodiscophyceae</taxon>
        <taxon>Thalassiosirophycidae</taxon>
        <taxon>Stephanodiscales</taxon>
        <taxon>Stephanodiscaceae</taxon>
        <taxon>Cyclotella</taxon>
    </lineage>
</organism>